<sequence length="208" mass="24019">MKILYFWDAYCGWCYGFDKLFTEFYKNHTDIEIDIVSGGLFIGENSKKIGEYTNIAEGNKKISEMYNIEFGEGYKKVLEEGEMVLNSLHPAIALNTVKEFITNSKLLDYAYDMQCKFFVEGKSLSDIATYLELCDKYEIDSSDLALKLTIAFKNTNPIHPDFLRTLNLGIESYPTAVLEKDGEYYDLRGYATEPEDIEIHYNLIAKRF</sequence>
<dbReference type="Gene3D" id="3.40.30.10">
    <property type="entry name" value="Glutaredoxin"/>
    <property type="match status" value="1"/>
</dbReference>
<dbReference type="AlphaFoldDB" id="A0AA87AYX6"/>
<name>A0AA87AYX6_9BACL</name>
<reference evidence="1 2" key="1">
    <citation type="submission" date="2011-03" db="EMBL/GenBank/DDBJ databases">
        <title>The Genome Sequence of Gemella haemolysans M341.</title>
        <authorList>
            <consortium name="The Broad Institute Genome Sequencing Platform"/>
            <consortium name="The Broad Institute Genome Sequencing Center for Infectious Disease"/>
            <person name="Earl A."/>
            <person name="Ward D."/>
            <person name="Feldgarden M."/>
            <person name="Gevers D."/>
            <person name="Sibley C.D."/>
            <person name="Field T.R."/>
            <person name="Grinwis M."/>
            <person name="Eshaghurshan C.S."/>
            <person name="Surette M.G."/>
            <person name="Young S.K."/>
            <person name="Zeng Q."/>
            <person name="Gargeya S."/>
            <person name="Fitzgerald M."/>
            <person name="Haas B."/>
            <person name="Abouelleil A."/>
            <person name="Alvarado L."/>
            <person name="Arachchi H.M."/>
            <person name="Berlin A."/>
            <person name="Brown A."/>
            <person name="Chapman S.B."/>
            <person name="Chen Z."/>
            <person name="Dunbar C."/>
            <person name="Freedman E."/>
            <person name="Gearin G."/>
            <person name="Gellesch M."/>
            <person name="Goldberg J."/>
            <person name="Griggs A."/>
            <person name="Gujja S."/>
            <person name="Heilman E.R."/>
            <person name="Heiman D."/>
            <person name="Howarth C."/>
            <person name="Larson L."/>
            <person name="Lui A."/>
            <person name="MacDonald P.J.P."/>
            <person name="Mehta T."/>
            <person name="Montmayeur A."/>
            <person name="Murphy C."/>
            <person name="Neiman D."/>
            <person name="Pearson M."/>
            <person name="Priest M."/>
            <person name="Roberts A."/>
            <person name="Saif S."/>
            <person name="Shea T."/>
            <person name="Shenoy N."/>
            <person name="Sisk P."/>
            <person name="Stolte C."/>
            <person name="Sykes S."/>
            <person name="White J."/>
            <person name="Yandava C."/>
            <person name="Wortman J."/>
            <person name="Nusbaum C."/>
            <person name="Birren B."/>
        </authorList>
    </citation>
    <scope>NUCLEOTIDE SEQUENCE [LARGE SCALE GENOMIC DNA]</scope>
    <source>
        <strain evidence="1 2">M341</strain>
    </source>
</reference>
<evidence type="ECO:0000313" key="2">
    <source>
        <dbReference type="Proteomes" id="UP000004773"/>
    </source>
</evidence>
<comment type="caution">
    <text evidence="1">The sequence shown here is derived from an EMBL/GenBank/DDBJ whole genome shotgun (WGS) entry which is preliminary data.</text>
</comment>
<dbReference type="RefSeq" id="WP_003146063.1">
    <property type="nucleotide sequence ID" value="NZ_GL883582.1"/>
</dbReference>
<evidence type="ECO:0000313" key="1">
    <source>
        <dbReference type="EMBL" id="EGF87354.1"/>
    </source>
</evidence>
<dbReference type="Proteomes" id="UP000004773">
    <property type="component" value="Unassembled WGS sequence"/>
</dbReference>
<evidence type="ECO:0008006" key="3">
    <source>
        <dbReference type="Google" id="ProtNLM"/>
    </source>
</evidence>
<dbReference type="InterPro" id="IPR036249">
    <property type="entry name" value="Thioredoxin-like_sf"/>
</dbReference>
<proteinExistence type="predicted"/>
<dbReference type="SUPFAM" id="SSF52833">
    <property type="entry name" value="Thioredoxin-like"/>
    <property type="match status" value="1"/>
</dbReference>
<accession>A0AA87AYX6</accession>
<dbReference type="EMBL" id="ACRO01000003">
    <property type="protein sequence ID" value="EGF87354.1"/>
    <property type="molecule type" value="Genomic_DNA"/>
</dbReference>
<organism evidence="1 2">
    <name type="scientific">Gemella haemolysans M341</name>
    <dbReference type="NCBI Taxonomy" id="562981"/>
    <lineage>
        <taxon>Bacteria</taxon>
        <taxon>Bacillati</taxon>
        <taxon>Bacillota</taxon>
        <taxon>Bacilli</taxon>
        <taxon>Bacillales</taxon>
        <taxon>Gemellaceae</taxon>
        <taxon>Gemella</taxon>
    </lineage>
</organism>
<protein>
    <recommendedName>
        <fullName evidence="3">Thioredoxin</fullName>
    </recommendedName>
</protein>
<dbReference type="PROSITE" id="PS00194">
    <property type="entry name" value="THIOREDOXIN_1"/>
    <property type="match status" value="1"/>
</dbReference>
<dbReference type="InterPro" id="IPR017937">
    <property type="entry name" value="Thioredoxin_CS"/>
</dbReference>
<dbReference type="Gene3D" id="1.10.472.60">
    <property type="entry name" value="putative protein disulfide isomerase domain"/>
    <property type="match status" value="1"/>
</dbReference>
<gene>
    <name evidence="1" type="ORF">HMPREF0428_00229</name>
</gene>